<evidence type="ECO:0000313" key="1">
    <source>
        <dbReference type="EMBL" id="RHG06034.1"/>
    </source>
</evidence>
<evidence type="ECO:0000313" key="2">
    <source>
        <dbReference type="Proteomes" id="UP000284112"/>
    </source>
</evidence>
<organism evidence="1 2">
    <name type="scientific">Dorea longicatena</name>
    <dbReference type="NCBI Taxonomy" id="88431"/>
    <lineage>
        <taxon>Bacteria</taxon>
        <taxon>Bacillati</taxon>
        <taxon>Bacillota</taxon>
        <taxon>Clostridia</taxon>
        <taxon>Lachnospirales</taxon>
        <taxon>Lachnospiraceae</taxon>
        <taxon>Dorea</taxon>
    </lineage>
</organism>
<gene>
    <name evidence="1" type="ORF">DW641_11950</name>
</gene>
<comment type="caution">
    <text evidence="1">The sequence shown here is derived from an EMBL/GenBank/DDBJ whole genome shotgun (WGS) entry which is preliminary data.</text>
</comment>
<dbReference type="Proteomes" id="UP000284112">
    <property type="component" value="Unassembled WGS sequence"/>
</dbReference>
<dbReference type="AlphaFoldDB" id="A0A414RZU9"/>
<protein>
    <submittedName>
        <fullName evidence="1">Uncharacterized protein</fullName>
    </submittedName>
</protein>
<name>A0A414RZU9_9FIRM</name>
<dbReference type="EMBL" id="QRHW01000023">
    <property type="protein sequence ID" value="RHG06034.1"/>
    <property type="molecule type" value="Genomic_DNA"/>
</dbReference>
<proteinExistence type="predicted"/>
<reference evidence="1 2" key="1">
    <citation type="submission" date="2018-08" db="EMBL/GenBank/DDBJ databases">
        <title>A genome reference for cultivated species of the human gut microbiota.</title>
        <authorList>
            <person name="Zou Y."/>
            <person name="Xue W."/>
            <person name="Luo G."/>
        </authorList>
    </citation>
    <scope>NUCLEOTIDE SEQUENCE [LARGE SCALE GENOMIC DNA]</scope>
    <source>
        <strain evidence="1 2">AM23-13</strain>
    </source>
</reference>
<accession>A0A414RZU9</accession>
<sequence>MGNVIQKLKDNDIHIHQVLENAFSVMYGYTSDESGIRHGGIDFTNAPSEDAKYMLVTVQVL</sequence>
<dbReference type="RefSeq" id="WP_118310009.1">
    <property type="nucleotide sequence ID" value="NZ_QRHW01000023.1"/>
</dbReference>